<dbReference type="PANTHER" id="PTHR43155:SF2">
    <property type="entry name" value="CYCLIC DI-GMP PHOSPHODIESTERASE PA4108"/>
    <property type="match status" value="1"/>
</dbReference>
<keyword evidence="4" id="KW-0378">Hydrolase</keyword>
<feature type="region of interest" description="Disordered" evidence="1">
    <location>
        <begin position="1"/>
        <end position="43"/>
    </location>
</feature>
<dbReference type="EC" id="3.1.4.-" evidence="4"/>
<dbReference type="EMBL" id="JARRAG010000002">
    <property type="protein sequence ID" value="MDG3005668.1"/>
    <property type="molecule type" value="Genomic_DNA"/>
</dbReference>
<comment type="caution">
    <text evidence="4">The sequence shown here is derived from an EMBL/GenBank/DDBJ whole genome shotgun (WGS) entry which is preliminary data.</text>
</comment>
<dbReference type="InterPro" id="IPR037522">
    <property type="entry name" value="HD_GYP_dom"/>
</dbReference>
<feature type="domain" description="HD" evidence="2">
    <location>
        <begin position="216"/>
        <end position="338"/>
    </location>
</feature>
<evidence type="ECO:0000313" key="5">
    <source>
        <dbReference type="Proteomes" id="UP001216907"/>
    </source>
</evidence>
<organism evidence="4 5">
    <name type="scientific">Paludisphaera mucosa</name>
    <dbReference type="NCBI Taxonomy" id="3030827"/>
    <lineage>
        <taxon>Bacteria</taxon>
        <taxon>Pseudomonadati</taxon>
        <taxon>Planctomycetota</taxon>
        <taxon>Planctomycetia</taxon>
        <taxon>Isosphaerales</taxon>
        <taxon>Isosphaeraceae</taxon>
        <taxon>Paludisphaera</taxon>
    </lineage>
</organism>
<dbReference type="CDD" id="cd00077">
    <property type="entry name" value="HDc"/>
    <property type="match status" value="1"/>
</dbReference>
<dbReference type="InterPro" id="IPR006674">
    <property type="entry name" value="HD_domain"/>
</dbReference>
<evidence type="ECO:0000313" key="4">
    <source>
        <dbReference type="EMBL" id="MDG3005668.1"/>
    </source>
</evidence>
<dbReference type="SMART" id="SM00471">
    <property type="entry name" value="HDc"/>
    <property type="match status" value="1"/>
</dbReference>
<feature type="domain" description="HD-GYP" evidence="3">
    <location>
        <begin position="194"/>
        <end position="389"/>
    </location>
</feature>
<evidence type="ECO:0000256" key="1">
    <source>
        <dbReference type="SAM" id="MobiDB-lite"/>
    </source>
</evidence>
<dbReference type="PROSITE" id="PS51832">
    <property type="entry name" value="HD_GYP"/>
    <property type="match status" value="1"/>
</dbReference>
<name>A0ABT6FE57_9BACT</name>
<evidence type="ECO:0000259" key="2">
    <source>
        <dbReference type="PROSITE" id="PS51831"/>
    </source>
</evidence>
<reference evidence="4 5" key="1">
    <citation type="submission" date="2023-03" db="EMBL/GenBank/DDBJ databases">
        <title>Paludisphaera mucosa sp. nov. a novel planctomycete from northern fen.</title>
        <authorList>
            <person name="Ivanova A."/>
        </authorList>
    </citation>
    <scope>NUCLEOTIDE SEQUENCE [LARGE SCALE GENOMIC DNA]</scope>
    <source>
        <strain evidence="4 5">Pla2</strain>
    </source>
</reference>
<evidence type="ECO:0000259" key="3">
    <source>
        <dbReference type="PROSITE" id="PS51832"/>
    </source>
</evidence>
<dbReference type="InterPro" id="IPR003607">
    <property type="entry name" value="HD/PDEase_dom"/>
</dbReference>
<dbReference type="Gene3D" id="1.10.3210.10">
    <property type="entry name" value="Hypothetical protein af1432"/>
    <property type="match status" value="1"/>
</dbReference>
<dbReference type="SUPFAM" id="SSF109604">
    <property type="entry name" value="HD-domain/PDEase-like"/>
    <property type="match status" value="1"/>
</dbReference>
<dbReference type="PROSITE" id="PS51831">
    <property type="entry name" value="HD"/>
    <property type="match status" value="1"/>
</dbReference>
<protein>
    <submittedName>
        <fullName evidence="4">HD-GYP domain-containing protein</fullName>
        <ecNumber evidence="4">3.1.4.-</ecNumber>
    </submittedName>
</protein>
<keyword evidence="5" id="KW-1185">Reference proteome</keyword>
<dbReference type="Proteomes" id="UP001216907">
    <property type="component" value="Unassembled WGS sequence"/>
</dbReference>
<sequence length="403" mass="43368">MLPVGSEQTQWAGPKGPGQEPGGNPDDDLAKADGAASDPGVEASCDEGEHIVIGRLIRRLKISDAPLRFQTLATNVLRASLGVEATAWIPTEELEDVVVSGEVAGLTVAACRLMATALGREPVVVADDPDAAARAHAPASVRRFAVVAAGTSGALIIVNPPPGRPLGPLEVERAQYVASLIATQAHNARIYADLKDLLFGIIRALTAAIDAKDPYTSGHSERVARIAVRLGQELGMPSQKRSDLYLAGLLHDIGKIGIDDEVLKKGGPLTPQEYRRIQEHVEIGVTILQDLRKLRHILPGVRHHHESLDGTGYPDHLEGDEIPFEARILAVADSFDAMSSNRPYRKRLSPRQIDEILMKGRGVQWDPEIIDALLACRMDVEAIRQKGLGESLIGAVDLTLGRR</sequence>
<proteinExistence type="predicted"/>
<gene>
    <name evidence="4" type="ORF">PZE19_17915</name>
</gene>
<feature type="compositionally biased region" description="Polar residues" evidence="1">
    <location>
        <begin position="1"/>
        <end position="11"/>
    </location>
</feature>
<dbReference type="RefSeq" id="WP_277861999.1">
    <property type="nucleotide sequence ID" value="NZ_JARRAG010000002.1"/>
</dbReference>
<dbReference type="Pfam" id="PF13487">
    <property type="entry name" value="HD_5"/>
    <property type="match status" value="1"/>
</dbReference>
<dbReference type="PANTHER" id="PTHR43155">
    <property type="entry name" value="CYCLIC DI-GMP PHOSPHODIESTERASE PA4108-RELATED"/>
    <property type="match status" value="1"/>
</dbReference>
<accession>A0ABT6FE57</accession>
<dbReference type="GO" id="GO:0016787">
    <property type="term" value="F:hydrolase activity"/>
    <property type="evidence" value="ECO:0007669"/>
    <property type="project" value="UniProtKB-KW"/>
</dbReference>